<dbReference type="Gene3D" id="1.50.10.10">
    <property type="match status" value="1"/>
</dbReference>
<dbReference type="InterPro" id="IPR008928">
    <property type="entry name" value="6-hairpin_glycosidase_sf"/>
</dbReference>
<dbReference type="InterPro" id="IPR024705">
    <property type="entry name" value="Ssp411"/>
</dbReference>
<evidence type="ECO:0000313" key="3">
    <source>
        <dbReference type="Proteomes" id="UP000276309"/>
    </source>
</evidence>
<protein>
    <submittedName>
        <fullName evidence="2">Thioredoxin domain-containing protein</fullName>
    </submittedName>
</protein>
<dbReference type="KEGG" id="emar:D1013_08630"/>
<gene>
    <name evidence="2" type="ORF">D1013_08630</name>
</gene>
<sequence>MKVFRFFFPQVILFAFLILASCKEEKNDVPVQEEHKYTNELANETSPYLLQHAHNPVNWRPWGQEPLNDAKKENKLVLVSIGYSSCHWCHVMEEETFEDEEVAKVMNENFVSIKVDREERPDVDQIYMTALQLISGNGGWPLNVITLPNGKPLYGGTYHTKEQWTQVLTKINDLYKNDPKKAEEYADMVAAGIAEANTIVPTNKKSEISKTVLVENVEKWKKFWDLEKGGDQGTQKFMIPVNLMFLLDYAILENDVNTRSHVKTTLDKMLLGGVYDHVAGGFFRYSTDADWKIPHFEKMLYDNAQALSLYSKAYTVFGDVEYQKLVSEMFEFLQREMKGNSEGYYAALDADTEGEEGKFYVWEQNELKKALGSDFDLFAKYYSVNEKEAWEENKYVLRRNSDDVDFLESEKMDESKLSTLKQEWKNKLLNARNTRPRPGIDDKVITSWNALLINGLVDAYKAFGQQKFLTEAEKIFQFLENNSFKNGRLVHTYKEGSSQNQGFLEDYSYLANAALQLYSVTFDEKYHDFADRLTKEAYDRFFDDTTGMFFYNESDELIAKIVKTDDGVLPSPNAVMAKNLFLLGHIDYNKEYLESSKQMLASMQPLVAESPASYSKWNALSLNNVYPYFEIAVVGKDVKPVINGLNQKYLPNTLIVGSDSKSELPLFEDRFIDGETYIYVCQNTTCKLPVKTVNEALNQMANF</sequence>
<evidence type="ECO:0000259" key="1">
    <source>
        <dbReference type="Pfam" id="PF03190"/>
    </source>
</evidence>
<keyword evidence="3" id="KW-1185">Reference proteome</keyword>
<dbReference type="SUPFAM" id="SSF48208">
    <property type="entry name" value="Six-hairpin glycosidases"/>
    <property type="match status" value="1"/>
</dbReference>
<dbReference type="RefSeq" id="WP_121848442.1">
    <property type="nucleotide sequence ID" value="NZ_CP032050.1"/>
</dbReference>
<dbReference type="InterPro" id="IPR004879">
    <property type="entry name" value="Ssp411-like_TRX"/>
</dbReference>
<dbReference type="CDD" id="cd02955">
    <property type="entry name" value="SSP411"/>
    <property type="match status" value="1"/>
</dbReference>
<dbReference type="Gene3D" id="3.40.30.10">
    <property type="entry name" value="Glutaredoxin"/>
    <property type="match status" value="1"/>
</dbReference>
<dbReference type="Proteomes" id="UP000276309">
    <property type="component" value="Chromosome"/>
</dbReference>
<dbReference type="GO" id="GO:0005975">
    <property type="term" value="P:carbohydrate metabolic process"/>
    <property type="evidence" value="ECO:0007669"/>
    <property type="project" value="InterPro"/>
</dbReference>
<dbReference type="Pfam" id="PF03190">
    <property type="entry name" value="Thioredox_DsbH"/>
    <property type="match status" value="1"/>
</dbReference>
<dbReference type="PANTHER" id="PTHR42899:SF1">
    <property type="entry name" value="SPERMATOGENESIS-ASSOCIATED PROTEIN 20"/>
    <property type="match status" value="1"/>
</dbReference>
<dbReference type="Gene3D" id="1.50.10.20">
    <property type="match status" value="1"/>
</dbReference>
<reference evidence="2 3" key="1">
    <citation type="submission" date="2018-08" db="EMBL/GenBank/DDBJ databases">
        <title>The reduced genetic potential of extracellular carbohydrate catabolism in Euzebyella marina RN62, a Flavobacteriia bacterium isolated from the hadal water.</title>
        <authorList>
            <person name="Xue C."/>
        </authorList>
    </citation>
    <scope>NUCLEOTIDE SEQUENCE [LARGE SCALE GENOMIC DNA]</scope>
    <source>
        <strain evidence="2 3">RN62</strain>
    </source>
</reference>
<dbReference type="OrthoDB" id="9762614at2"/>
<dbReference type="AlphaFoldDB" id="A0A3G2L5F9"/>
<dbReference type="PIRSF" id="PIRSF006402">
    <property type="entry name" value="UCP006402_thioredoxin"/>
    <property type="match status" value="1"/>
</dbReference>
<organism evidence="2 3">
    <name type="scientific">Euzebyella marina</name>
    <dbReference type="NCBI Taxonomy" id="1761453"/>
    <lineage>
        <taxon>Bacteria</taxon>
        <taxon>Pseudomonadati</taxon>
        <taxon>Bacteroidota</taxon>
        <taxon>Flavobacteriia</taxon>
        <taxon>Flavobacteriales</taxon>
        <taxon>Flavobacteriaceae</taxon>
        <taxon>Euzebyella</taxon>
    </lineage>
</organism>
<feature type="domain" description="Spermatogenesis-associated protein 20-like TRX" evidence="1">
    <location>
        <begin position="38"/>
        <end position="190"/>
    </location>
</feature>
<accession>A0A3G2L5F9</accession>
<dbReference type="InterPro" id="IPR012341">
    <property type="entry name" value="6hp_glycosidase-like_sf"/>
</dbReference>
<proteinExistence type="predicted"/>
<dbReference type="InterPro" id="IPR036249">
    <property type="entry name" value="Thioredoxin-like_sf"/>
</dbReference>
<evidence type="ECO:0000313" key="2">
    <source>
        <dbReference type="EMBL" id="AYN67421.1"/>
    </source>
</evidence>
<dbReference type="PANTHER" id="PTHR42899">
    <property type="entry name" value="SPERMATOGENESIS-ASSOCIATED PROTEIN 20"/>
    <property type="match status" value="1"/>
</dbReference>
<name>A0A3G2L5F9_9FLAO</name>
<dbReference type="EMBL" id="CP032050">
    <property type="protein sequence ID" value="AYN67421.1"/>
    <property type="molecule type" value="Genomic_DNA"/>
</dbReference>
<dbReference type="SUPFAM" id="SSF52833">
    <property type="entry name" value="Thioredoxin-like"/>
    <property type="match status" value="1"/>
</dbReference>
<dbReference type="PROSITE" id="PS51257">
    <property type="entry name" value="PROKAR_LIPOPROTEIN"/>
    <property type="match status" value="1"/>
</dbReference>